<dbReference type="GO" id="GO:0006689">
    <property type="term" value="P:ganglioside catabolic process"/>
    <property type="evidence" value="ECO:0007669"/>
    <property type="project" value="TreeGrafter"/>
</dbReference>
<proteinExistence type="inferred from homology"/>
<evidence type="ECO:0000259" key="4">
    <source>
        <dbReference type="Pfam" id="PF13088"/>
    </source>
</evidence>
<organism evidence="5 6">
    <name type="scientific">Streptomyces capitiformicae</name>
    <dbReference type="NCBI Taxonomy" id="2014920"/>
    <lineage>
        <taxon>Bacteria</taxon>
        <taxon>Bacillati</taxon>
        <taxon>Actinomycetota</taxon>
        <taxon>Actinomycetes</taxon>
        <taxon>Kitasatosporales</taxon>
        <taxon>Streptomycetaceae</taxon>
        <taxon>Streptomyces</taxon>
    </lineage>
</organism>
<comment type="caution">
    <text evidence="5">The sequence shown here is derived from an EMBL/GenBank/DDBJ whole genome shotgun (WGS) entry which is preliminary data.</text>
</comment>
<feature type="domain" description="Sialidase" evidence="4">
    <location>
        <begin position="27"/>
        <end position="326"/>
    </location>
</feature>
<evidence type="ECO:0000256" key="1">
    <source>
        <dbReference type="ARBA" id="ARBA00000427"/>
    </source>
</evidence>
<keyword evidence="6" id="KW-1185">Reference proteome</keyword>
<dbReference type="Proteomes" id="UP000603227">
    <property type="component" value="Unassembled WGS sequence"/>
</dbReference>
<dbReference type="SUPFAM" id="SSF50939">
    <property type="entry name" value="Sialidases"/>
    <property type="match status" value="1"/>
</dbReference>
<dbReference type="EC" id="3.2.1.18" evidence="3"/>
<reference evidence="5" key="2">
    <citation type="submission" date="2020-09" db="EMBL/GenBank/DDBJ databases">
        <authorList>
            <person name="Sun Q."/>
            <person name="Zhou Y."/>
        </authorList>
    </citation>
    <scope>NUCLEOTIDE SEQUENCE</scope>
    <source>
        <strain evidence="5">CGMCC 4.7403</strain>
    </source>
</reference>
<name>A0A919GPQ5_9ACTN</name>
<sequence length="360" mass="38007">MTSVPFTAGTGGYHTYRIPALALTRAGTLLAFAEGRVASASDTGNIDIVLRRSHDGGHTWSPQQVVTAHGTDTAGNPTVVVDPASGDVVLLSCRNGGSDTWAEIRTGAAPARRVYVQRSPDEGATWSAPVEITAQVRPDWMRWYATGPGAGVALSAGPHAGRLVVPCNHSRPPAADGDDGTEGRYAGGHGIYSDDGGHTWTLGFTSSNPNGSLNEDEATAVELHDGRLYFNCRCDSSDTLPGNRADAYSHDGGESLQLAYRPQATITTPVVHGATLTLPTGALLYSGPTHPNERAAMGLRVSHDAGVTWGLRRRITGLPAAYSALTLIDPLTVGLLYETGDWSPYKRIEFVRIPLTDLGL</sequence>
<dbReference type="Pfam" id="PF13088">
    <property type="entry name" value="BNR_2"/>
    <property type="match status" value="1"/>
</dbReference>
<dbReference type="InterPro" id="IPR026856">
    <property type="entry name" value="Sialidase_fam"/>
</dbReference>
<dbReference type="InterPro" id="IPR011040">
    <property type="entry name" value="Sialidase"/>
</dbReference>
<accession>A0A919GPQ5</accession>
<dbReference type="GO" id="GO:0009313">
    <property type="term" value="P:oligosaccharide catabolic process"/>
    <property type="evidence" value="ECO:0007669"/>
    <property type="project" value="TreeGrafter"/>
</dbReference>
<dbReference type="EMBL" id="BNAT01000009">
    <property type="protein sequence ID" value="GHH87796.1"/>
    <property type="molecule type" value="Genomic_DNA"/>
</dbReference>
<reference evidence="5" key="1">
    <citation type="journal article" date="2014" name="Int. J. Syst. Evol. Microbiol.">
        <title>Complete genome sequence of Corynebacterium casei LMG S-19264T (=DSM 44701T), isolated from a smear-ripened cheese.</title>
        <authorList>
            <consortium name="US DOE Joint Genome Institute (JGI-PGF)"/>
            <person name="Walter F."/>
            <person name="Albersmeier A."/>
            <person name="Kalinowski J."/>
            <person name="Ruckert C."/>
        </authorList>
    </citation>
    <scope>NUCLEOTIDE SEQUENCE</scope>
    <source>
        <strain evidence="5">CGMCC 4.7403</strain>
    </source>
</reference>
<evidence type="ECO:0000256" key="3">
    <source>
        <dbReference type="ARBA" id="ARBA00012733"/>
    </source>
</evidence>
<dbReference type="GO" id="GO:0004308">
    <property type="term" value="F:exo-alpha-sialidase activity"/>
    <property type="evidence" value="ECO:0007669"/>
    <property type="project" value="UniProtKB-EC"/>
</dbReference>
<dbReference type="AlphaFoldDB" id="A0A919GPQ5"/>
<dbReference type="PANTHER" id="PTHR10628:SF30">
    <property type="entry name" value="EXO-ALPHA-SIALIDASE"/>
    <property type="match status" value="1"/>
</dbReference>
<dbReference type="GO" id="GO:0005737">
    <property type="term" value="C:cytoplasm"/>
    <property type="evidence" value="ECO:0007669"/>
    <property type="project" value="TreeGrafter"/>
</dbReference>
<evidence type="ECO:0000313" key="5">
    <source>
        <dbReference type="EMBL" id="GHH87796.1"/>
    </source>
</evidence>
<evidence type="ECO:0000256" key="2">
    <source>
        <dbReference type="ARBA" id="ARBA00009348"/>
    </source>
</evidence>
<comment type="catalytic activity">
    <reaction evidence="1">
        <text>Hydrolysis of alpha-(2-&gt;3)-, alpha-(2-&gt;6)-, alpha-(2-&gt;8)- glycosidic linkages of terminal sialic acid residues in oligosaccharides, glycoproteins, glycolipids, colominic acid and synthetic substrates.</text>
        <dbReference type="EC" id="3.2.1.18"/>
    </reaction>
</comment>
<evidence type="ECO:0000313" key="6">
    <source>
        <dbReference type="Proteomes" id="UP000603227"/>
    </source>
</evidence>
<comment type="similarity">
    <text evidence="2">Belongs to the glycosyl hydrolase 33 family.</text>
</comment>
<dbReference type="GO" id="GO:0016020">
    <property type="term" value="C:membrane"/>
    <property type="evidence" value="ECO:0007669"/>
    <property type="project" value="TreeGrafter"/>
</dbReference>
<dbReference type="InterPro" id="IPR036278">
    <property type="entry name" value="Sialidase_sf"/>
</dbReference>
<gene>
    <name evidence="5" type="ORF">GCM10017771_30380</name>
</gene>
<dbReference type="CDD" id="cd15482">
    <property type="entry name" value="Sialidase_non-viral"/>
    <property type="match status" value="1"/>
</dbReference>
<dbReference type="PANTHER" id="PTHR10628">
    <property type="entry name" value="SIALIDASE"/>
    <property type="match status" value="1"/>
</dbReference>
<dbReference type="Gene3D" id="2.120.10.10">
    <property type="match status" value="1"/>
</dbReference>
<dbReference type="RefSeq" id="WP_189782987.1">
    <property type="nucleotide sequence ID" value="NZ_BNAT01000009.1"/>
</dbReference>
<protein>
    <recommendedName>
        <fullName evidence="3">exo-alpha-sialidase</fullName>
        <ecNumber evidence="3">3.2.1.18</ecNumber>
    </recommendedName>
</protein>